<reference evidence="1 2" key="1">
    <citation type="journal article" date="2022" name="Plant J.">
        <title>Chromosome-level genome of Camellia lanceoleosa provides a valuable resource for understanding genome evolution and self-incompatibility.</title>
        <authorList>
            <person name="Gong W."/>
            <person name="Xiao S."/>
            <person name="Wang L."/>
            <person name="Liao Z."/>
            <person name="Chang Y."/>
            <person name="Mo W."/>
            <person name="Hu G."/>
            <person name="Li W."/>
            <person name="Zhao G."/>
            <person name="Zhu H."/>
            <person name="Hu X."/>
            <person name="Ji K."/>
            <person name="Xiang X."/>
            <person name="Song Q."/>
            <person name="Yuan D."/>
            <person name="Jin S."/>
            <person name="Zhang L."/>
        </authorList>
    </citation>
    <scope>NUCLEOTIDE SEQUENCE [LARGE SCALE GENOMIC DNA]</scope>
    <source>
        <strain evidence="1">SQ_2022a</strain>
    </source>
</reference>
<name>A0ACC0IYC9_9ERIC</name>
<dbReference type="EMBL" id="CM045758">
    <property type="protein sequence ID" value="KAI8030226.1"/>
    <property type="molecule type" value="Genomic_DNA"/>
</dbReference>
<dbReference type="Proteomes" id="UP001060215">
    <property type="component" value="Chromosome 1"/>
</dbReference>
<evidence type="ECO:0000313" key="1">
    <source>
        <dbReference type="EMBL" id="KAI8030226.1"/>
    </source>
</evidence>
<sequence>MMGLQSWTKKELPFAVMVMLEFGDVCTTTITKAAMNTGMNSLVFVVYHNALGTLILLPLFIFHRHRTQQPPLSFSLLCRFSLLGLLGTCLLQICLFTGINYSSPTLAAALGNLFPAFTFLLAVLFRMEKFDLRKPSSQAKSLGTIVAVLGAFVITLYKGPPLLVAILPSNLPHRLLLSQEQPNWVLGGLFLGISCLSSSIWDIVQTATIKEYPDEITVVFFYCFFGTIQCTIFSLISERNPTAWILTPGVEMISVVFSAIYGTVFRTNALTWCLHKKGPVYVAMFRPTLMIIAVVFELIFLGNALHLGSVIGGTIIAFGFYTMMWGKAKEEDNACTTWESSAPNTPFLQNNVGQET</sequence>
<evidence type="ECO:0000313" key="2">
    <source>
        <dbReference type="Proteomes" id="UP001060215"/>
    </source>
</evidence>
<accession>A0ACC0IYC9</accession>
<gene>
    <name evidence="1" type="ORF">LOK49_LG01G03952</name>
</gene>
<comment type="caution">
    <text evidence="1">The sequence shown here is derived from an EMBL/GenBank/DDBJ whole genome shotgun (WGS) entry which is preliminary data.</text>
</comment>
<organism evidence="1 2">
    <name type="scientific">Camellia lanceoleosa</name>
    <dbReference type="NCBI Taxonomy" id="1840588"/>
    <lineage>
        <taxon>Eukaryota</taxon>
        <taxon>Viridiplantae</taxon>
        <taxon>Streptophyta</taxon>
        <taxon>Embryophyta</taxon>
        <taxon>Tracheophyta</taxon>
        <taxon>Spermatophyta</taxon>
        <taxon>Magnoliopsida</taxon>
        <taxon>eudicotyledons</taxon>
        <taxon>Gunneridae</taxon>
        <taxon>Pentapetalae</taxon>
        <taxon>asterids</taxon>
        <taxon>Ericales</taxon>
        <taxon>Theaceae</taxon>
        <taxon>Camellia</taxon>
    </lineage>
</organism>
<protein>
    <submittedName>
        <fullName evidence="1">WAT1-related protein</fullName>
    </submittedName>
</protein>
<keyword evidence="2" id="KW-1185">Reference proteome</keyword>
<proteinExistence type="predicted"/>